<gene>
    <name evidence="14 17" type="primary">coaA</name>
    <name evidence="17" type="ORF">M9393_02305</name>
</gene>
<dbReference type="AlphaFoldDB" id="A0A9Q8TVQ3"/>
<feature type="domain" description="Phosphoribulokinase/uridine kinase" evidence="16">
    <location>
        <begin position="87"/>
        <end position="241"/>
    </location>
</feature>
<dbReference type="InterPro" id="IPR004566">
    <property type="entry name" value="PanK"/>
</dbReference>
<evidence type="ECO:0000256" key="5">
    <source>
        <dbReference type="ARBA" id="ARBA00012102"/>
    </source>
</evidence>
<dbReference type="GO" id="GO:0015937">
    <property type="term" value="P:coenzyme A biosynthetic process"/>
    <property type="evidence" value="ECO:0007669"/>
    <property type="project" value="UniProtKB-UniRule"/>
</dbReference>
<dbReference type="GO" id="GO:0005524">
    <property type="term" value="F:ATP binding"/>
    <property type="evidence" value="ECO:0007669"/>
    <property type="project" value="UniProtKB-UniRule"/>
</dbReference>
<evidence type="ECO:0000256" key="11">
    <source>
        <dbReference type="ARBA" id="ARBA00022840"/>
    </source>
</evidence>
<keyword evidence="12 14" id="KW-0173">Coenzyme A biosynthesis</keyword>
<evidence type="ECO:0000256" key="14">
    <source>
        <dbReference type="HAMAP-Rule" id="MF_00215"/>
    </source>
</evidence>
<proteinExistence type="inferred from homology"/>
<evidence type="ECO:0000313" key="18">
    <source>
        <dbReference type="Proteomes" id="UP001056209"/>
    </source>
</evidence>
<dbReference type="EC" id="2.7.1.33" evidence="5 14"/>
<accession>A0A9Q8TVQ3</accession>
<comment type="caution">
    <text evidence="14">Lacks conserved residue(s) required for the propagation of feature annotation.</text>
</comment>
<evidence type="ECO:0000256" key="7">
    <source>
        <dbReference type="ARBA" id="ARBA00022490"/>
    </source>
</evidence>
<dbReference type="GO" id="GO:0005737">
    <property type="term" value="C:cytoplasm"/>
    <property type="evidence" value="ECO:0007669"/>
    <property type="project" value="UniProtKB-SubCell"/>
</dbReference>
<dbReference type="SUPFAM" id="SSF52540">
    <property type="entry name" value="P-loop containing nucleoside triphosphate hydrolases"/>
    <property type="match status" value="1"/>
</dbReference>
<evidence type="ECO:0000256" key="8">
    <source>
        <dbReference type="ARBA" id="ARBA00022679"/>
    </source>
</evidence>
<evidence type="ECO:0000256" key="2">
    <source>
        <dbReference type="ARBA" id="ARBA00004496"/>
    </source>
</evidence>
<keyword evidence="7 14" id="KW-0963">Cytoplasm</keyword>
<evidence type="ECO:0000256" key="1">
    <source>
        <dbReference type="ARBA" id="ARBA00001206"/>
    </source>
</evidence>
<keyword evidence="11 14" id="KW-0067">ATP-binding</keyword>
<dbReference type="PIRSF" id="PIRSF000545">
    <property type="entry name" value="Pantothenate_kin"/>
    <property type="match status" value="1"/>
</dbReference>
<dbReference type="RefSeq" id="WP_250248385.1">
    <property type="nucleotide sequence ID" value="NZ_CP097753.1"/>
</dbReference>
<dbReference type="GO" id="GO:0004594">
    <property type="term" value="F:pantothenate kinase activity"/>
    <property type="evidence" value="ECO:0007669"/>
    <property type="project" value="UniProtKB-UniRule"/>
</dbReference>
<evidence type="ECO:0000256" key="6">
    <source>
        <dbReference type="ARBA" id="ARBA00015080"/>
    </source>
</evidence>
<comment type="catalytic activity">
    <reaction evidence="1 14 15">
        <text>(R)-pantothenate + ATP = (R)-4'-phosphopantothenate + ADP + H(+)</text>
        <dbReference type="Rhea" id="RHEA:16373"/>
        <dbReference type="ChEBI" id="CHEBI:10986"/>
        <dbReference type="ChEBI" id="CHEBI:15378"/>
        <dbReference type="ChEBI" id="CHEBI:29032"/>
        <dbReference type="ChEBI" id="CHEBI:30616"/>
        <dbReference type="ChEBI" id="CHEBI:456216"/>
        <dbReference type="EC" id="2.7.1.33"/>
    </reaction>
</comment>
<dbReference type="InterPro" id="IPR027417">
    <property type="entry name" value="P-loop_NTPase"/>
</dbReference>
<keyword evidence="9 14" id="KW-0547">Nucleotide-binding</keyword>
<evidence type="ECO:0000256" key="9">
    <source>
        <dbReference type="ARBA" id="ARBA00022741"/>
    </source>
</evidence>
<evidence type="ECO:0000313" key="17">
    <source>
        <dbReference type="EMBL" id="URJ27999.1"/>
    </source>
</evidence>
<evidence type="ECO:0000256" key="15">
    <source>
        <dbReference type="RuleBase" id="RU003530"/>
    </source>
</evidence>
<evidence type="ECO:0000256" key="10">
    <source>
        <dbReference type="ARBA" id="ARBA00022777"/>
    </source>
</evidence>
<keyword evidence="10 14" id="KW-0418">Kinase</keyword>
<evidence type="ECO:0000256" key="12">
    <source>
        <dbReference type="ARBA" id="ARBA00022993"/>
    </source>
</evidence>
<evidence type="ECO:0000259" key="16">
    <source>
        <dbReference type="Pfam" id="PF00485"/>
    </source>
</evidence>
<dbReference type="Pfam" id="PF00485">
    <property type="entry name" value="PRK"/>
    <property type="match status" value="1"/>
</dbReference>
<dbReference type="NCBIfam" id="TIGR00554">
    <property type="entry name" value="panK_bact"/>
    <property type="match status" value="1"/>
</dbReference>
<name>A0A9Q8TVQ3_9ENTR</name>
<comment type="similarity">
    <text evidence="4 14 15">Belongs to the prokaryotic pantothenate kinase family.</text>
</comment>
<dbReference type="Gene3D" id="3.40.50.300">
    <property type="entry name" value="P-loop containing nucleotide triphosphate hydrolases"/>
    <property type="match status" value="1"/>
</dbReference>
<evidence type="ECO:0000256" key="3">
    <source>
        <dbReference type="ARBA" id="ARBA00005225"/>
    </source>
</evidence>
<dbReference type="Proteomes" id="UP001056209">
    <property type="component" value="Chromosome"/>
</dbReference>
<comment type="pathway">
    <text evidence="3 14 15">Cofactor biosynthesis; coenzyme A biosynthesis; CoA from (R)-pantothenate: step 1/5.</text>
</comment>
<protein>
    <recommendedName>
        <fullName evidence="6 14">Pantothenate kinase</fullName>
        <ecNumber evidence="5 14">2.7.1.33</ecNumber>
    </recommendedName>
    <alternativeName>
        <fullName evidence="13 14">Pantothenic acid kinase</fullName>
    </alternativeName>
</protein>
<dbReference type="HAMAP" id="MF_00215">
    <property type="entry name" value="Pantothen_kinase_1"/>
    <property type="match status" value="1"/>
</dbReference>
<dbReference type="InterPro" id="IPR006083">
    <property type="entry name" value="PRK/URK"/>
</dbReference>
<organism evidence="17 18">
    <name type="scientific">Candidatus Blochmannia vicinus</name>
    <name type="common">nom. nud.</name>
    <dbReference type="NCBI Taxonomy" id="251540"/>
    <lineage>
        <taxon>Bacteria</taxon>
        <taxon>Pseudomonadati</taxon>
        <taxon>Pseudomonadota</taxon>
        <taxon>Gammaproteobacteria</taxon>
        <taxon>Enterobacterales</taxon>
        <taxon>Enterobacteriaceae</taxon>
        <taxon>ant endosymbionts</taxon>
        <taxon>Candidatus Blochmanniella</taxon>
    </lineage>
</organism>
<dbReference type="EMBL" id="CP097753">
    <property type="protein sequence ID" value="URJ27999.1"/>
    <property type="molecule type" value="Genomic_DNA"/>
</dbReference>
<dbReference type="PANTHER" id="PTHR10285">
    <property type="entry name" value="URIDINE KINASE"/>
    <property type="match status" value="1"/>
</dbReference>
<comment type="subcellular location">
    <subcellularLocation>
        <location evidence="2 14 15">Cytoplasm</location>
    </subcellularLocation>
</comment>
<dbReference type="CDD" id="cd02025">
    <property type="entry name" value="PanK"/>
    <property type="match status" value="1"/>
</dbReference>
<evidence type="ECO:0000256" key="13">
    <source>
        <dbReference type="ARBA" id="ARBA00032866"/>
    </source>
</evidence>
<evidence type="ECO:0000256" key="4">
    <source>
        <dbReference type="ARBA" id="ARBA00006087"/>
    </source>
</evidence>
<keyword evidence="8 14" id="KW-0808">Transferase</keyword>
<reference evidence="17" key="1">
    <citation type="submission" date="2022-05" db="EMBL/GenBank/DDBJ databases">
        <title>Impact of host demography and evolutionary history on endosymbiont molecular evolution: a test in carpenter ants (Genus Camponotus) and their Blochmannia endosymbionts.</title>
        <authorList>
            <person name="Manthey J.D."/>
            <person name="Giron J.C."/>
            <person name="Hruska J.P."/>
        </authorList>
    </citation>
    <scope>NUCLEOTIDE SEQUENCE</scope>
    <source>
        <strain evidence="17">C-039</strain>
    </source>
</reference>
<sequence>MLHVSSIPFLTFNRKEWASFRDDINGILSRKEIMNLRDINDNISINEVVEIYLPLSRLLNLYIHSNMRRQNILKQFLNSHEQRIPYIIGIAGSVSAGKSTTARVLQTLLSRWPEHRAVELVTTDGFLYSNKILKKRNLMKKKGFPQSYDIVNLVNFISKIKSGEVRSMTIPVYSHVKYDIIPNVQQIIHKPDILILEGLNVLQTNYDYNYNLPCVFVSDFVDFSIYVDAPEHLLQEWYINRFLKFCCTTFSYPDSYFYRYTQLSKKKIISIASKSWTKINGLNLKKNILPTRERANLILKKGINHTVDNVQLRK</sequence>